<organism evidence="2 3">
    <name type="scientific">Tremella mesenterica</name>
    <name type="common">Jelly fungus</name>
    <dbReference type="NCBI Taxonomy" id="5217"/>
    <lineage>
        <taxon>Eukaryota</taxon>
        <taxon>Fungi</taxon>
        <taxon>Dikarya</taxon>
        <taxon>Basidiomycota</taxon>
        <taxon>Agaricomycotina</taxon>
        <taxon>Tremellomycetes</taxon>
        <taxon>Tremellales</taxon>
        <taxon>Tremellaceae</taxon>
        <taxon>Tremella</taxon>
    </lineage>
</organism>
<keyword evidence="3" id="KW-1185">Reference proteome</keyword>
<dbReference type="Pfam" id="PF13489">
    <property type="entry name" value="Methyltransf_23"/>
    <property type="match status" value="1"/>
</dbReference>
<protein>
    <recommendedName>
        <fullName evidence="4">Methyltransferase domain-containing protein</fullName>
    </recommendedName>
</protein>
<accession>A0A4Q1BRM8</accession>
<evidence type="ECO:0008006" key="4">
    <source>
        <dbReference type="Google" id="ProtNLM"/>
    </source>
</evidence>
<sequence length="417" mass="46874">MTDFQRTQGASSNLKRARRLASRLILSRTPIDDVHDATQTQARVGRSRSDGHVIPQSTEEQDEHTPLAFTDLSRLGSSVLLQIDKRIAVDILEGGGDVSTAIIMSEEEYESPLRYYEGMFFSSFQDDYCMPAPSHPPELHRLEYLHNIFQTVIGNIPDEVSTLFRDGHPHHVLDVGCGTGQWAKEICETYPNVEVTAIDLVDVPLASHPSNFEFEIRDVTLGLQYKASFFDVVHIRDIGLGIRDYSELLRQCVHVLKPGGWLLVLELEWEVAHPHTGENPEERYPHLVQLLKLFREAMQERGLNPWLGYNLYETIDEIPELGVITSIRTSAALGGTRLSPTQTYIANQSQKALCEFVKSVKIMLQDYGIADPSEVASEALAEVEEDGDGLCWFFDFCAVRKLSPAATADDEDENKNQ</sequence>
<evidence type="ECO:0000256" key="1">
    <source>
        <dbReference type="SAM" id="MobiDB-lite"/>
    </source>
</evidence>
<dbReference type="AlphaFoldDB" id="A0A4Q1BRM8"/>
<dbReference type="Gene3D" id="3.40.50.150">
    <property type="entry name" value="Vaccinia Virus protein VP39"/>
    <property type="match status" value="1"/>
</dbReference>
<dbReference type="STRING" id="5217.A0A4Q1BRM8"/>
<evidence type="ECO:0000313" key="2">
    <source>
        <dbReference type="EMBL" id="RXK40634.1"/>
    </source>
</evidence>
<dbReference type="InParanoid" id="A0A4Q1BRM8"/>
<comment type="caution">
    <text evidence="2">The sequence shown here is derived from an EMBL/GenBank/DDBJ whole genome shotgun (WGS) entry which is preliminary data.</text>
</comment>
<dbReference type="PANTHER" id="PTHR43591">
    <property type="entry name" value="METHYLTRANSFERASE"/>
    <property type="match status" value="1"/>
</dbReference>
<dbReference type="InterPro" id="IPR029063">
    <property type="entry name" value="SAM-dependent_MTases_sf"/>
</dbReference>
<dbReference type="Proteomes" id="UP000289152">
    <property type="component" value="Unassembled WGS sequence"/>
</dbReference>
<dbReference type="VEuPathDB" id="FungiDB:TREMEDRAFT_61717"/>
<evidence type="ECO:0000313" key="3">
    <source>
        <dbReference type="Proteomes" id="UP000289152"/>
    </source>
</evidence>
<dbReference type="PANTHER" id="PTHR43591:SF105">
    <property type="entry name" value="METHYLTRANSFERASE DOMAIN-CONTAINING PROTEIN-RELATED"/>
    <property type="match status" value="1"/>
</dbReference>
<dbReference type="GO" id="GO:0008168">
    <property type="term" value="F:methyltransferase activity"/>
    <property type="evidence" value="ECO:0007669"/>
    <property type="project" value="TreeGrafter"/>
</dbReference>
<dbReference type="SUPFAM" id="SSF53335">
    <property type="entry name" value="S-adenosyl-L-methionine-dependent methyltransferases"/>
    <property type="match status" value="1"/>
</dbReference>
<reference evidence="2 3" key="1">
    <citation type="submission" date="2016-06" db="EMBL/GenBank/DDBJ databases">
        <title>Evolution of pathogenesis and genome organization in the Tremellales.</title>
        <authorList>
            <person name="Cuomo C."/>
            <person name="Litvintseva A."/>
            <person name="Heitman J."/>
            <person name="Chen Y."/>
            <person name="Sun S."/>
            <person name="Springer D."/>
            <person name="Dromer F."/>
            <person name="Young S."/>
            <person name="Zeng Q."/>
            <person name="Chapman S."/>
            <person name="Gujja S."/>
            <person name="Saif S."/>
            <person name="Birren B."/>
        </authorList>
    </citation>
    <scope>NUCLEOTIDE SEQUENCE [LARGE SCALE GENOMIC DNA]</scope>
    <source>
        <strain evidence="2 3">ATCC 28783</strain>
    </source>
</reference>
<feature type="region of interest" description="Disordered" evidence="1">
    <location>
        <begin position="35"/>
        <end position="64"/>
    </location>
</feature>
<gene>
    <name evidence="2" type="ORF">M231_02090</name>
</gene>
<proteinExistence type="predicted"/>
<name>A0A4Q1BRM8_TREME</name>
<dbReference type="CDD" id="cd02440">
    <property type="entry name" value="AdoMet_MTases"/>
    <property type="match status" value="1"/>
</dbReference>
<dbReference type="OrthoDB" id="2559463at2759"/>
<dbReference type="EMBL" id="SDIL01000016">
    <property type="protein sequence ID" value="RXK40634.1"/>
    <property type="molecule type" value="Genomic_DNA"/>
</dbReference>